<dbReference type="PANTHER" id="PTHR47428:SF2">
    <property type="entry name" value="ZINC FINGER PROTEIN RSV1"/>
    <property type="match status" value="1"/>
</dbReference>
<gene>
    <name evidence="12" type="ORF">BDV98DRAFT_565949</name>
</gene>
<feature type="compositionally biased region" description="Low complexity" evidence="10">
    <location>
        <begin position="438"/>
        <end position="467"/>
    </location>
</feature>
<dbReference type="AlphaFoldDB" id="A0A5C3QW02"/>
<evidence type="ECO:0000313" key="12">
    <source>
        <dbReference type="EMBL" id="TFL02514.1"/>
    </source>
</evidence>
<dbReference type="GO" id="GO:0000981">
    <property type="term" value="F:DNA-binding transcription factor activity, RNA polymerase II-specific"/>
    <property type="evidence" value="ECO:0007669"/>
    <property type="project" value="UniProtKB-ARBA"/>
</dbReference>
<feature type="compositionally biased region" description="Basic and acidic residues" evidence="10">
    <location>
        <begin position="573"/>
        <end position="595"/>
    </location>
</feature>
<feature type="compositionally biased region" description="Polar residues" evidence="10">
    <location>
        <begin position="550"/>
        <end position="560"/>
    </location>
</feature>
<dbReference type="Gene3D" id="3.30.160.60">
    <property type="entry name" value="Classic Zinc Finger"/>
    <property type="match status" value="2"/>
</dbReference>
<dbReference type="PROSITE" id="PS00028">
    <property type="entry name" value="ZINC_FINGER_C2H2_1"/>
    <property type="match status" value="2"/>
</dbReference>
<evidence type="ECO:0000259" key="11">
    <source>
        <dbReference type="PROSITE" id="PS50157"/>
    </source>
</evidence>
<dbReference type="Pfam" id="PF00096">
    <property type="entry name" value="zf-C2H2"/>
    <property type="match status" value="2"/>
</dbReference>
<evidence type="ECO:0000256" key="5">
    <source>
        <dbReference type="ARBA" id="ARBA00022833"/>
    </source>
</evidence>
<feature type="compositionally biased region" description="Low complexity" evidence="10">
    <location>
        <begin position="501"/>
        <end position="517"/>
    </location>
</feature>
<proteinExistence type="predicted"/>
<keyword evidence="4 9" id="KW-0863">Zinc-finger</keyword>
<evidence type="ECO:0000313" key="13">
    <source>
        <dbReference type="Proteomes" id="UP000305067"/>
    </source>
</evidence>
<feature type="region of interest" description="Disordered" evidence="10">
    <location>
        <begin position="219"/>
        <end position="619"/>
    </location>
</feature>
<dbReference type="SUPFAM" id="SSF57667">
    <property type="entry name" value="beta-beta-alpha zinc fingers"/>
    <property type="match status" value="1"/>
</dbReference>
<keyword evidence="13" id="KW-1185">Reference proteome</keyword>
<keyword evidence="5" id="KW-0862">Zinc</keyword>
<dbReference type="GO" id="GO:0005634">
    <property type="term" value="C:nucleus"/>
    <property type="evidence" value="ECO:0007669"/>
    <property type="project" value="UniProtKB-SubCell"/>
</dbReference>
<dbReference type="OrthoDB" id="654211at2759"/>
<evidence type="ECO:0000256" key="10">
    <source>
        <dbReference type="SAM" id="MobiDB-lite"/>
    </source>
</evidence>
<feature type="compositionally biased region" description="Polar residues" evidence="10">
    <location>
        <begin position="226"/>
        <end position="235"/>
    </location>
</feature>
<evidence type="ECO:0000256" key="7">
    <source>
        <dbReference type="ARBA" id="ARBA00023163"/>
    </source>
</evidence>
<keyword evidence="6" id="KW-0805">Transcription regulation</keyword>
<feature type="compositionally biased region" description="Basic and acidic residues" evidence="10">
    <location>
        <begin position="282"/>
        <end position="292"/>
    </location>
</feature>
<dbReference type="FunFam" id="3.30.160.60:FF:000125">
    <property type="entry name" value="Putative zinc finger protein 143"/>
    <property type="match status" value="1"/>
</dbReference>
<dbReference type="GO" id="GO:0000978">
    <property type="term" value="F:RNA polymerase II cis-regulatory region sequence-specific DNA binding"/>
    <property type="evidence" value="ECO:0007669"/>
    <property type="project" value="TreeGrafter"/>
</dbReference>
<dbReference type="EMBL" id="ML178822">
    <property type="protein sequence ID" value="TFL02514.1"/>
    <property type="molecule type" value="Genomic_DNA"/>
</dbReference>
<evidence type="ECO:0000256" key="9">
    <source>
        <dbReference type="PROSITE-ProRule" id="PRU00042"/>
    </source>
</evidence>
<evidence type="ECO:0000256" key="2">
    <source>
        <dbReference type="ARBA" id="ARBA00022723"/>
    </source>
</evidence>
<reference evidence="12 13" key="1">
    <citation type="journal article" date="2019" name="Nat. Ecol. Evol.">
        <title>Megaphylogeny resolves global patterns of mushroom evolution.</title>
        <authorList>
            <person name="Varga T."/>
            <person name="Krizsan K."/>
            <person name="Foldi C."/>
            <person name="Dima B."/>
            <person name="Sanchez-Garcia M."/>
            <person name="Sanchez-Ramirez S."/>
            <person name="Szollosi G.J."/>
            <person name="Szarkandi J.G."/>
            <person name="Papp V."/>
            <person name="Albert L."/>
            <person name="Andreopoulos W."/>
            <person name="Angelini C."/>
            <person name="Antonin V."/>
            <person name="Barry K.W."/>
            <person name="Bougher N.L."/>
            <person name="Buchanan P."/>
            <person name="Buyck B."/>
            <person name="Bense V."/>
            <person name="Catcheside P."/>
            <person name="Chovatia M."/>
            <person name="Cooper J."/>
            <person name="Damon W."/>
            <person name="Desjardin D."/>
            <person name="Finy P."/>
            <person name="Geml J."/>
            <person name="Haridas S."/>
            <person name="Hughes K."/>
            <person name="Justo A."/>
            <person name="Karasinski D."/>
            <person name="Kautmanova I."/>
            <person name="Kiss B."/>
            <person name="Kocsube S."/>
            <person name="Kotiranta H."/>
            <person name="LaButti K.M."/>
            <person name="Lechner B.E."/>
            <person name="Liimatainen K."/>
            <person name="Lipzen A."/>
            <person name="Lukacs Z."/>
            <person name="Mihaltcheva S."/>
            <person name="Morgado L.N."/>
            <person name="Niskanen T."/>
            <person name="Noordeloos M.E."/>
            <person name="Ohm R.A."/>
            <person name="Ortiz-Santana B."/>
            <person name="Ovrebo C."/>
            <person name="Racz N."/>
            <person name="Riley R."/>
            <person name="Savchenko A."/>
            <person name="Shiryaev A."/>
            <person name="Soop K."/>
            <person name="Spirin V."/>
            <person name="Szebenyi C."/>
            <person name="Tomsovsky M."/>
            <person name="Tulloss R.E."/>
            <person name="Uehling J."/>
            <person name="Grigoriev I.V."/>
            <person name="Vagvolgyi C."/>
            <person name="Papp T."/>
            <person name="Martin F.M."/>
            <person name="Miettinen O."/>
            <person name="Hibbett D.S."/>
            <person name="Nagy L.G."/>
        </authorList>
    </citation>
    <scope>NUCLEOTIDE SEQUENCE [LARGE SCALE GENOMIC DNA]</scope>
    <source>
        <strain evidence="12 13">CBS 309.79</strain>
    </source>
</reference>
<comment type="subcellular location">
    <subcellularLocation>
        <location evidence="1">Nucleus</location>
    </subcellularLocation>
</comment>
<dbReference type="STRING" id="1884261.A0A5C3QW02"/>
<dbReference type="GO" id="GO:0005737">
    <property type="term" value="C:cytoplasm"/>
    <property type="evidence" value="ECO:0007669"/>
    <property type="project" value="TreeGrafter"/>
</dbReference>
<keyword evidence="7" id="KW-0804">Transcription</keyword>
<dbReference type="Proteomes" id="UP000305067">
    <property type="component" value="Unassembled WGS sequence"/>
</dbReference>
<dbReference type="PANTHER" id="PTHR47428">
    <property type="entry name" value="REGULATORY PROTEIN MIG1-RELATED"/>
    <property type="match status" value="1"/>
</dbReference>
<dbReference type="InterPro" id="IPR013087">
    <property type="entry name" value="Znf_C2H2_type"/>
</dbReference>
<name>A0A5C3QW02_9AGAR</name>
<feature type="compositionally biased region" description="Basic residues" evidence="10">
    <location>
        <begin position="478"/>
        <end position="488"/>
    </location>
</feature>
<evidence type="ECO:0000256" key="1">
    <source>
        <dbReference type="ARBA" id="ARBA00004123"/>
    </source>
</evidence>
<dbReference type="FunFam" id="3.30.160.60:FF:000018">
    <property type="entry name" value="Krueppel-like factor 15"/>
    <property type="match status" value="1"/>
</dbReference>
<evidence type="ECO:0000256" key="4">
    <source>
        <dbReference type="ARBA" id="ARBA00022771"/>
    </source>
</evidence>
<keyword evidence="3" id="KW-0677">Repeat</keyword>
<feature type="domain" description="C2H2-type" evidence="11">
    <location>
        <begin position="52"/>
        <end position="81"/>
    </location>
</feature>
<sequence length="619" mass="68016">MAAQAATAGPATNLDKSASRPYKCPFPACGRAFSRLEHQTRHIRTHTGEKPFACTFLGCEKRFSRSDELTRHSRIHTNDQHQTSTKKGHTAVKGLKYEQQSSNSQAYDISPRNLPSDHHSSVNDSEPAIRVKKKARSRANSDDEDDSYARPTALGHYEQAPSHSHAKRGHASHGVFSSASAFTTLSSVAMEELYTLERQEALRRVDYEARHSEVLRRAEYEARGTPAQQPSSYFHTSDGHRFSTVSCERNHHHEDERPLAGRLAHTNRRSSSGTAWSTGPPHADESWHDSSSQRHHHATSSHRHKSREDTPPSPGSPETDGHHSPGHPFPSIHQPFPHPSQDHHPTPSTSPFLGPFRTLNLHSAAPSRAPSPILQLPPSVVDDPRDDYYYATSNSRASSNCGSPPAHSHMHRAMHHERPAFLSHPASSDRSLPPLPTPQLSSGGSSSVGSSPGSVPYPLSHPGSSPNSRPPSPPHHGPGNHHHHHLAHSVRQAFAMTPITSPGHGHSRSGSGSSLPRNATWHFTPMHSASNSHQYHHHHHHHGTKPSFSTSVPPSRSGSPPITLPPLKMLPKHSVERTLSVEDDSKPTKIAEEGTSRQQKLPGFSEFEAATRLPMDHED</sequence>
<feature type="compositionally biased region" description="Basic and acidic residues" evidence="10">
    <location>
        <begin position="248"/>
        <end position="259"/>
    </location>
</feature>
<feature type="region of interest" description="Disordered" evidence="10">
    <location>
        <begin position="71"/>
        <end position="150"/>
    </location>
</feature>
<dbReference type="InterPro" id="IPR051007">
    <property type="entry name" value="creA/MIG_C2H2-ZnF"/>
</dbReference>
<dbReference type="InterPro" id="IPR036236">
    <property type="entry name" value="Znf_C2H2_sf"/>
</dbReference>
<dbReference type="GO" id="GO:0008270">
    <property type="term" value="F:zinc ion binding"/>
    <property type="evidence" value="ECO:0007669"/>
    <property type="project" value="UniProtKB-KW"/>
</dbReference>
<evidence type="ECO:0000256" key="3">
    <source>
        <dbReference type="ARBA" id="ARBA00022737"/>
    </source>
</evidence>
<accession>A0A5C3QW02</accession>
<feature type="domain" description="C2H2-type" evidence="11">
    <location>
        <begin position="22"/>
        <end position="51"/>
    </location>
</feature>
<organism evidence="12 13">
    <name type="scientific">Pterulicium gracile</name>
    <dbReference type="NCBI Taxonomy" id="1884261"/>
    <lineage>
        <taxon>Eukaryota</taxon>
        <taxon>Fungi</taxon>
        <taxon>Dikarya</taxon>
        <taxon>Basidiomycota</taxon>
        <taxon>Agaricomycotina</taxon>
        <taxon>Agaricomycetes</taxon>
        <taxon>Agaricomycetidae</taxon>
        <taxon>Agaricales</taxon>
        <taxon>Pleurotineae</taxon>
        <taxon>Pterulaceae</taxon>
        <taxon>Pterulicium</taxon>
    </lineage>
</organism>
<protein>
    <recommendedName>
        <fullName evidence="11">C2H2-type domain-containing protein</fullName>
    </recommendedName>
</protein>
<dbReference type="SMART" id="SM00355">
    <property type="entry name" value="ZnF_C2H2"/>
    <property type="match status" value="2"/>
</dbReference>
<evidence type="ECO:0000256" key="8">
    <source>
        <dbReference type="ARBA" id="ARBA00023242"/>
    </source>
</evidence>
<feature type="compositionally biased region" description="Polar residues" evidence="10">
    <location>
        <begin position="391"/>
        <end position="402"/>
    </location>
</feature>
<keyword evidence="8" id="KW-0539">Nucleus</keyword>
<feature type="compositionally biased region" description="Basic residues" evidence="10">
    <location>
        <begin position="293"/>
        <end position="305"/>
    </location>
</feature>
<feature type="compositionally biased region" description="Basic residues" evidence="10">
    <location>
        <begin position="534"/>
        <end position="544"/>
    </location>
</feature>
<evidence type="ECO:0000256" key="6">
    <source>
        <dbReference type="ARBA" id="ARBA00023015"/>
    </source>
</evidence>
<feature type="compositionally biased region" description="Polar residues" evidence="10">
    <location>
        <begin position="98"/>
        <end position="107"/>
    </location>
</feature>
<keyword evidence="2" id="KW-0479">Metal-binding</keyword>
<dbReference type="PROSITE" id="PS50157">
    <property type="entry name" value="ZINC_FINGER_C2H2_2"/>
    <property type="match status" value="2"/>
</dbReference>
<dbReference type="GO" id="GO:0000433">
    <property type="term" value="P:carbon catabolite repression of transcription from RNA polymerase II promoter by glucose"/>
    <property type="evidence" value="ECO:0007669"/>
    <property type="project" value="TreeGrafter"/>
</dbReference>